<name>A0A6G1EDK7_9ORYZ</name>
<evidence type="ECO:0000256" key="1">
    <source>
        <dbReference type="SAM" id="MobiDB-lite"/>
    </source>
</evidence>
<proteinExistence type="predicted"/>
<dbReference type="EMBL" id="SPHZ02000003">
    <property type="protein sequence ID" value="KAF0922868.1"/>
    <property type="molecule type" value="Genomic_DNA"/>
</dbReference>
<gene>
    <name evidence="2" type="ORF">E2562_002117</name>
</gene>
<keyword evidence="3" id="KW-1185">Reference proteome</keyword>
<dbReference type="AlphaFoldDB" id="A0A6G1EDK7"/>
<reference evidence="2 3" key="1">
    <citation type="submission" date="2019-11" db="EMBL/GenBank/DDBJ databases">
        <title>Whole genome sequence of Oryza granulata.</title>
        <authorList>
            <person name="Li W."/>
        </authorList>
    </citation>
    <scope>NUCLEOTIDE SEQUENCE [LARGE SCALE GENOMIC DNA]</scope>
    <source>
        <strain evidence="3">cv. Menghai</strain>
        <tissue evidence="2">Leaf</tissue>
    </source>
</reference>
<evidence type="ECO:0000313" key="2">
    <source>
        <dbReference type="EMBL" id="KAF0922868.1"/>
    </source>
</evidence>
<feature type="region of interest" description="Disordered" evidence="1">
    <location>
        <begin position="46"/>
        <end position="65"/>
    </location>
</feature>
<protein>
    <submittedName>
        <fullName evidence="2">Uncharacterized protein</fullName>
    </submittedName>
</protein>
<sequence length="97" mass="10841">MQWAGEDALRLPRVIVPYPPRSLPSVATLLHAASHLPRAWLTPTCRGHRPIHRRTPPPTIPSRQQGLLGSVRIPSQPPLLFRSHGCATQALDPHHHR</sequence>
<accession>A0A6G1EDK7</accession>
<comment type="caution">
    <text evidence="2">The sequence shown here is derived from an EMBL/GenBank/DDBJ whole genome shotgun (WGS) entry which is preliminary data.</text>
</comment>
<dbReference type="Proteomes" id="UP000479710">
    <property type="component" value="Unassembled WGS sequence"/>
</dbReference>
<evidence type="ECO:0000313" key="3">
    <source>
        <dbReference type="Proteomes" id="UP000479710"/>
    </source>
</evidence>
<organism evidence="2 3">
    <name type="scientific">Oryza meyeriana var. granulata</name>
    <dbReference type="NCBI Taxonomy" id="110450"/>
    <lineage>
        <taxon>Eukaryota</taxon>
        <taxon>Viridiplantae</taxon>
        <taxon>Streptophyta</taxon>
        <taxon>Embryophyta</taxon>
        <taxon>Tracheophyta</taxon>
        <taxon>Spermatophyta</taxon>
        <taxon>Magnoliopsida</taxon>
        <taxon>Liliopsida</taxon>
        <taxon>Poales</taxon>
        <taxon>Poaceae</taxon>
        <taxon>BOP clade</taxon>
        <taxon>Oryzoideae</taxon>
        <taxon>Oryzeae</taxon>
        <taxon>Oryzinae</taxon>
        <taxon>Oryza</taxon>
        <taxon>Oryza meyeriana</taxon>
    </lineage>
</organism>
<feature type="compositionally biased region" description="Basic residues" evidence="1">
    <location>
        <begin position="46"/>
        <end position="55"/>
    </location>
</feature>